<dbReference type="Proteomes" id="UP000549617">
    <property type="component" value="Unassembled WGS sequence"/>
</dbReference>
<dbReference type="RefSeq" id="WP_184017153.1">
    <property type="nucleotide sequence ID" value="NZ_JACIJC010000002.1"/>
</dbReference>
<name>A0A7W9EFF7_9SPHN</name>
<dbReference type="EMBL" id="JACIJC010000002">
    <property type="protein sequence ID" value="MBB5685656.1"/>
    <property type="molecule type" value="Genomic_DNA"/>
</dbReference>
<keyword evidence="3" id="KW-1185">Reference proteome</keyword>
<evidence type="ECO:0000313" key="2">
    <source>
        <dbReference type="EMBL" id="MBB5685656.1"/>
    </source>
</evidence>
<comment type="caution">
    <text evidence="2">The sequence shown here is derived from an EMBL/GenBank/DDBJ whole genome shotgun (WGS) entry which is preliminary data.</text>
</comment>
<proteinExistence type="predicted"/>
<protein>
    <submittedName>
        <fullName evidence="2">Uncharacterized protein</fullName>
    </submittedName>
</protein>
<organism evidence="2 3">
    <name type="scientific">Sphingobium boeckii</name>
    <dbReference type="NCBI Taxonomy" id="1082345"/>
    <lineage>
        <taxon>Bacteria</taxon>
        <taxon>Pseudomonadati</taxon>
        <taxon>Pseudomonadota</taxon>
        <taxon>Alphaproteobacteria</taxon>
        <taxon>Sphingomonadales</taxon>
        <taxon>Sphingomonadaceae</taxon>
        <taxon>Sphingobium</taxon>
    </lineage>
</organism>
<accession>A0A7W9EFF7</accession>
<feature type="region of interest" description="Disordered" evidence="1">
    <location>
        <begin position="1"/>
        <end position="20"/>
    </location>
</feature>
<evidence type="ECO:0000313" key="3">
    <source>
        <dbReference type="Proteomes" id="UP000549617"/>
    </source>
</evidence>
<dbReference type="AlphaFoldDB" id="A0A7W9EFF7"/>
<reference evidence="2 3" key="1">
    <citation type="submission" date="2020-08" db="EMBL/GenBank/DDBJ databases">
        <title>Genomic Encyclopedia of Type Strains, Phase IV (KMG-IV): sequencing the most valuable type-strain genomes for metagenomic binning, comparative biology and taxonomic classification.</title>
        <authorList>
            <person name="Goeker M."/>
        </authorList>
    </citation>
    <scope>NUCLEOTIDE SEQUENCE [LARGE SCALE GENOMIC DNA]</scope>
    <source>
        <strain evidence="2 3">DSM 25079</strain>
    </source>
</reference>
<evidence type="ECO:0000256" key="1">
    <source>
        <dbReference type="SAM" id="MobiDB-lite"/>
    </source>
</evidence>
<sequence>MGEVFSMHPGETGPEFAPDRITLMDNPYTPGEFRVQITLANESVIFGGVFVDYSEAFRVAAARSRSLGIPMIDSSWVERHLTILGDDPEAA</sequence>
<gene>
    <name evidence="2" type="ORF">FHS49_001664</name>
</gene>